<organism evidence="1 2">
    <name type="scientific">Coemansia aciculifera</name>
    <dbReference type="NCBI Taxonomy" id="417176"/>
    <lineage>
        <taxon>Eukaryota</taxon>
        <taxon>Fungi</taxon>
        <taxon>Fungi incertae sedis</taxon>
        <taxon>Zoopagomycota</taxon>
        <taxon>Kickxellomycotina</taxon>
        <taxon>Kickxellomycetes</taxon>
        <taxon>Kickxellales</taxon>
        <taxon>Kickxellaceae</taxon>
        <taxon>Coemansia</taxon>
    </lineage>
</organism>
<reference evidence="1" key="1">
    <citation type="submission" date="2022-07" db="EMBL/GenBank/DDBJ databases">
        <title>Phylogenomic reconstructions and comparative analyses of Kickxellomycotina fungi.</title>
        <authorList>
            <person name="Reynolds N.K."/>
            <person name="Stajich J.E."/>
            <person name="Barry K."/>
            <person name="Grigoriev I.V."/>
            <person name="Crous P."/>
            <person name="Smith M.E."/>
        </authorList>
    </citation>
    <scope>NUCLEOTIDE SEQUENCE</scope>
    <source>
        <strain evidence="1">CBS 190363</strain>
    </source>
</reference>
<comment type="caution">
    <text evidence="1">The sequence shown here is derived from an EMBL/GenBank/DDBJ whole genome shotgun (WGS) entry which is preliminary data.</text>
</comment>
<dbReference type="EMBL" id="JANBVB010000433">
    <property type="protein sequence ID" value="KAJ2894271.1"/>
    <property type="molecule type" value="Genomic_DNA"/>
</dbReference>
<keyword evidence="2" id="KW-1185">Reference proteome</keyword>
<sequence length="356" mass="35519">MKVSTIALVAVATASGGALGFEKYLLAGSSVTGSTSFVSYIISQPAQGQSANVCTGAFISPTVLITSAKCVTDSLSNKALANASVLVGQGNPSDALKNITTNGVVDVSKVAGSGYVNPQSIFSHPGYNSIAFTDNIAVLVLAQPMAGATSAKLISKPSATAGAGYTALGLSPSASSSTSALQQLSLKVGNNATCSDIWAPYAKLTNSLCLTPVKASSNVCGADALLVKTAADKSVGLAGLLNIVAAKNDVPTSNCGSDGAADYFTTFSNYVAWLTQITPLTENDFLSSATYDYSSPGSSGQESSSSSQPSSQTSSDSDSSANKSSVESSHSNSAGGLSAVGSLAMLAASALVVSMF</sequence>
<evidence type="ECO:0000313" key="1">
    <source>
        <dbReference type="EMBL" id="KAJ2894271.1"/>
    </source>
</evidence>
<accession>A0ACC1M4U4</accession>
<dbReference type="Proteomes" id="UP001139981">
    <property type="component" value="Unassembled WGS sequence"/>
</dbReference>
<gene>
    <name evidence="1" type="ORF">IWW38_002625</name>
</gene>
<name>A0ACC1M4U4_9FUNG</name>
<protein>
    <submittedName>
        <fullName evidence="1">Uncharacterized protein</fullName>
    </submittedName>
</protein>
<proteinExistence type="predicted"/>
<evidence type="ECO:0000313" key="2">
    <source>
        <dbReference type="Proteomes" id="UP001139981"/>
    </source>
</evidence>